<accession>A0ABM4K1Y3</accession>
<dbReference type="InterPro" id="IPR020864">
    <property type="entry name" value="MACPF"/>
</dbReference>
<protein>
    <submittedName>
        <fullName evidence="4">Macrophage-expressed gene 1 protein-like</fullName>
    </submittedName>
</protein>
<reference evidence="4" key="1">
    <citation type="submission" date="2025-08" db="UniProtKB">
        <authorList>
            <consortium name="RefSeq"/>
        </authorList>
    </citation>
    <scope>IDENTIFICATION</scope>
    <source>
        <tissue evidence="4">Blood</tissue>
    </source>
</reference>
<dbReference type="Pfam" id="PF01823">
    <property type="entry name" value="MACPF"/>
    <property type="match status" value="1"/>
</dbReference>
<keyword evidence="1" id="KW-0472">Membrane</keyword>
<dbReference type="RefSeq" id="XP_070422202.1">
    <property type="nucleotide sequence ID" value="XM_070566101.1"/>
</dbReference>
<sequence>MEELRGSRLPRHSSPPDMALCLVPLLGLLSAERGGMGDPGAPGFQGCKQTLNVPVLGALPGGGWDNLRNVELELVLRRYYSQCLTTEAGEYLIQDQLHVVPQRESFVETRGELIDSGSATPTPSINAELSFLPSLNGKSSIDCQNVKKYNLEYQMVTARVQVRHSIYSVKAPEIPDFQPTFRQHLLALSDHLENDQIREAEYLAEMLVLWYGTHVLTDVEAGATLVQEDQVRRELVDSQAGERNNVTSTASAVFFHMVNFGDAASWQAQSQLFQDYVRNTVASKMRSHGGVPFYPGITLQKWQEGISNRLVAIGRSELPLPALLQPEALPELPAPTVQRVAAAVRRAIHRYYAVNALPGCLRRGAPAFNPQANLEDGSCGGGRSNFSFGGVFQECEAVSGQDAKHLCQAYRIPNPLTGYASCPASYTASALHSELKTWSEPRPECQQQCRKCWLFFQCCQTVCATHEQRSVVRLAASWCVPSQASLPATSGFLFGGLYSPGNSNPFTKAQACPSYFYALTLFGDLKVCVSSDLELGAAQAVPFGGFFSCQVGNPLVGLLKGQSPGLLQEMFCQDSPTDHPMKCPAGYSQHQAYLSNGCQIFCCLRAGALLGQQQAAVRMPPFLPRPPLLNSSSAHSLSVLVDSTGQRVWVRLQGSDCWQQANINDLSLAAKLLSQAGSKPSIGAIAGSWVGTLVAVVVVTLGISYGFRRYKKGGYKRLQGGILTEEQGGYGTTETTAEPGSV</sequence>
<name>A0ABM4K1Y3_EQUPR</name>
<dbReference type="PANTHER" id="PTHR31463:SF5">
    <property type="entry name" value="MACROPHAGE-EXPRESSED GENE 1 PROTEIN"/>
    <property type="match status" value="1"/>
</dbReference>
<keyword evidence="3" id="KW-1185">Reference proteome</keyword>
<organism evidence="3 4">
    <name type="scientific">Equus przewalskii</name>
    <name type="common">Przewalski's horse</name>
    <name type="synonym">Equus caballus przewalskii</name>
    <dbReference type="NCBI Taxonomy" id="9798"/>
    <lineage>
        <taxon>Eukaryota</taxon>
        <taxon>Metazoa</taxon>
        <taxon>Chordata</taxon>
        <taxon>Craniata</taxon>
        <taxon>Vertebrata</taxon>
        <taxon>Euteleostomi</taxon>
        <taxon>Mammalia</taxon>
        <taxon>Eutheria</taxon>
        <taxon>Laurasiatheria</taxon>
        <taxon>Perissodactyla</taxon>
        <taxon>Equidae</taxon>
        <taxon>Equus</taxon>
    </lineage>
</organism>
<keyword evidence="1" id="KW-0812">Transmembrane</keyword>
<feature type="transmembrane region" description="Helical" evidence="1">
    <location>
        <begin position="682"/>
        <end position="707"/>
    </location>
</feature>
<evidence type="ECO:0000313" key="4">
    <source>
        <dbReference type="RefSeq" id="XP_070422202.1"/>
    </source>
</evidence>
<dbReference type="PANTHER" id="PTHR31463">
    <property type="entry name" value="MACROPHAGE-EXPRESSED GENE 1 PROTEIN"/>
    <property type="match status" value="1"/>
</dbReference>
<dbReference type="PROSITE" id="PS51412">
    <property type="entry name" value="MACPF_2"/>
    <property type="match status" value="1"/>
</dbReference>
<evidence type="ECO:0000313" key="3">
    <source>
        <dbReference type="Proteomes" id="UP001652662"/>
    </source>
</evidence>
<proteinExistence type="predicted"/>
<feature type="domain" description="MACPF" evidence="2">
    <location>
        <begin position="17"/>
        <end position="355"/>
    </location>
</feature>
<dbReference type="GeneID" id="139074647"/>
<dbReference type="InterPro" id="IPR039707">
    <property type="entry name" value="MPEG1"/>
</dbReference>
<dbReference type="Proteomes" id="UP001652662">
    <property type="component" value="Chromosome 11"/>
</dbReference>
<dbReference type="CDD" id="cd22579">
    <property type="entry name" value="MPEG1_P2"/>
    <property type="match status" value="1"/>
</dbReference>
<evidence type="ECO:0000259" key="2">
    <source>
        <dbReference type="PROSITE" id="PS51412"/>
    </source>
</evidence>
<evidence type="ECO:0000256" key="1">
    <source>
        <dbReference type="SAM" id="Phobius"/>
    </source>
</evidence>
<gene>
    <name evidence="4" type="primary">LOC139074647</name>
</gene>
<keyword evidence="1" id="KW-1133">Transmembrane helix</keyword>
<dbReference type="SMART" id="SM00457">
    <property type="entry name" value="MACPF"/>
    <property type="match status" value="1"/>
</dbReference>